<organism evidence="2 4">
    <name type="scientific">Aureobasidium pullulans</name>
    <name type="common">Black yeast</name>
    <name type="synonym">Pullularia pullulans</name>
    <dbReference type="NCBI Taxonomy" id="5580"/>
    <lineage>
        <taxon>Eukaryota</taxon>
        <taxon>Fungi</taxon>
        <taxon>Dikarya</taxon>
        <taxon>Ascomycota</taxon>
        <taxon>Pezizomycotina</taxon>
        <taxon>Dothideomycetes</taxon>
        <taxon>Dothideomycetidae</taxon>
        <taxon>Dothideales</taxon>
        <taxon>Saccotheciaceae</taxon>
        <taxon>Aureobasidium</taxon>
    </lineage>
</organism>
<accession>A0A4S9XA18</accession>
<evidence type="ECO:0000313" key="3">
    <source>
        <dbReference type="Proteomes" id="UP000308014"/>
    </source>
</evidence>
<dbReference type="EMBL" id="QZAJ01000061">
    <property type="protein sequence ID" value="THW19727.1"/>
    <property type="molecule type" value="Genomic_DNA"/>
</dbReference>
<evidence type="ECO:0008006" key="5">
    <source>
        <dbReference type="Google" id="ProtNLM"/>
    </source>
</evidence>
<sequence length="390" mass="44585">MEKRLTMAATIETTRKTGLLNLPTELLCLIVELVEKDLSSITNPYKDIQNLRLTCRQLRDAAYKSFAIRFFRKRSHVISAFSINTLHDIISDPHFGPHVKELTLVVRRSRYNIYDRAFGLRKRGEENAMHALDVHASDMKFVDSGLYDQLMEKVFAVAHSHGNSLIIMVKKLSGNTQYGSENRHPEPYALARTLEAARRAGIPPPEFHVGTGLINMENTIMNHLSSQEDHCFSFSFYFFENTKIMYYHRRNTLKLVNYAVLDGHNRFGERIAQVVHALLVQMAITRVEVSGFWLEDGDEFATHVLQPLLPLLESVELCSMYWVPARTLSSIMNFLAEAPKLTRFVFSLDPICRCNYPGGVRERLEYEGTDLSSMLKDGAACLVAKFISWD</sequence>
<evidence type="ECO:0000313" key="1">
    <source>
        <dbReference type="EMBL" id="THW19727.1"/>
    </source>
</evidence>
<dbReference type="Proteomes" id="UP000309734">
    <property type="component" value="Unassembled WGS sequence"/>
</dbReference>
<gene>
    <name evidence="2" type="ORF">D6C85_02771</name>
    <name evidence="1" type="ORF">D6D24_02670</name>
</gene>
<name>A0A4S9XA18_AURPU</name>
<evidence type="ECO:0000313" key="2">
    <source>
        <dbReference type="EMBL" id="THZ75620.1"/>
    </source>
</evidence>
<evidence type="ECO:0000313" key="4">
    <source>
        <dbReference type="Proteomes" id="UP000309734"/>
    </source>
</evidence>
<proteinExistence type="predicted"/>
<dbReference type="Proteomes" id="UP000308014">
    <property type="component" value="Unassembled WGS sequence"/>
</dbReference>
<protein>
    <recommendedName>
        <fullName evidence="5">F-box domain-containing protein</fullName>
    </recommendedName>
</protein>
<dbReference type="AlphaFoldDB" id="A0A4S9XA18"/>
<dbReference type="EMBL" id="QZBS01000053">
    <property type="protein sequence ID" value="THZ75620.1"/>
    <property type="molecule type" value="Genomic_DNA"/>
</dbReference>
<comment type="caution">
    <text evidence="2">The sequence shown here is derived from an EMBL/GenBank/DDBJ whole genome shotgun (WGS) entry which is preliminary data.</text>
</comment>
<reference evidence="3 4" key="1">
    <citation type="submission" date="2018-10" db="EMBL/GenBank/DDBJ databases">
        <title>Fifty Aureobasidium pullulans genomes reveal a recombining polyextremotolerant generalist.</title>
        <authorList>
            <person name="Gostincar C."/>
            <person name="Turk M."/>
            <person name="Zajc J."/>
            <person name="Gunde-Cimerman N."/>
        </authorList>
    </citation>
    <scope>NUCLEOTIDE SEQUENCE [LARGE SCALE GENOMIC DNA]</scope>
    <source>
        <strain evidence="1 3">EXF-11318</strain>
        <strain evidence="2 4">EXF-3519</strain>
    </source>
</reference>